<comment type="caution">
    <text evidence="1">The sequence shown here is derived from an EMBL/GenBank/DDBJ whole genome shotgun (WGS) entry which is preliminary data.</text>
</comment>
<dbReference type="Proteomes" id="UP000789396">
    <property type="component" value="Unassembled WGS sequence"/>
</dbReference>
<dbReference type="EMBL" id="CAJVPZ010071018">
    <property type="protein sequence ID" value="CAG8800296.1"/>
    <property type="molecule type" value="Genomic_DNA"/>
</dbReference>
<protein>
    <submittedName>
        <fullName evidence="1">4369_t:CDS:1</fullName>
    </submittedName>
</protein>
<gene>
    <name evidence="1" type="ORF">RFULGI_LOCUS17653</name>
</gene>
<keyword evidence="2" id="KW-1185">Reference proteome</keyword>
<name>A0A9N9JX16_9GLOM</name>
<proteinExistence type="predicted"/>
<feature type="non-terminal residue" evidence="1">
    <location>
        <position position="1"/>
    </location>
</feature>
<accession>A0A9N9JX16</accession>
<organism evidence="1 2">
    <name type="scientific">Racocetra fulgida</name>
    <dbReference type="NCBI Taxonomy" id="60492"/>
    <lineage>
        <taxon>Eukaryota</taxon>
        <taxon>Fungi</taxon>
        <taxon>Fungi incertae sedis</taxon>
        <taxon>Mucoromycota</taxon>
        <taxon>Glomeromycotina</taxon>
        <taxon>Glomeromycetes</taxon>
        <taxon>Diversisporales</taxon>
        <taxon>Gigasporaceae</taxon>
        <taxon>Racocetra</taxon>
    </lineage>
</organism>
<dbReference type="AlphaFoldDB" id="A0A9N9JX16"/>
<reference evidence="1" key="1">
    <citation type="submission" date="2021-06" db="EMBL/GenBank/DDBJ databases">
        <authorList>
            <person name="Kallberg Y."/>
            <person name="Tangrot J."/>
            <person name="Rosling A."/>
        </authorList>
    </citation>
    <scope>NUCLEOTIDE SEQUENCE</scope>
    <source>
        <strain evidence="1">IN212</strain>
    </source>
</reference>
<evidence type="ECO:0000313" key="1">
    <source>
        <dbReference type="EMBL" id="CAG8800296.1"/>
    </source>
</evidence>
<sequence length="86" mass="9864">QNINAFVNIINKSLIFRDAYRDLTALKAGLPQEYNVANVKKNINEEMCKNIPIFVLDLKKSSLTTNEISHIIDKNIEEEILQYVGK</sequence>
<evidence type="ECO:0000313" key="2">
    <source>
        <dbReference type="Proteomes" id="UP000789396"/>
    </source>
</evidence>
<feature type="non-terminal residue" evidence="1">
    <location>
        <position position="86"/>
    </location>
</feature>